<dbReference type="Pfam" id="PF02163">
    <property type="entry name" value="Peptidase_M50"/>
    <property type="match status" value="2"/>
</dbReference>
<keyword evidence="6 14" id="KW-0479">Metal-binding</keyword>
<keyword evidence="11 14" id="KW-0482">Metalloprotease</keyword>
<dbReference type="RefSeq" id="WP_074711165.1">
    <property type="nucleotide sequence ID" value="NZ_FNTV01000001.1"/>
</dbReference>
<evidence type="ECO:0000256" key="1">
    <source>
        <dbReference type="ARBA" id="ARBA00004651"/>
    </source>
</evidence>
<dbReference type="PANTHER" id="PTHR39188">
    <property type="entry name" value="MEMBRANE-ASSOCIATED ZINC METALLOPROTEASE M50B"/>
    <property type="match status" value="1"/>
</dbReference>
<dbReference type="Proteomes" id="UP000182725">
    <property type="component" value="Unassembled WGS sequence"/>
</dbReference>
<feature type="binding site" evidence="16">
    <location>
        <position position="75"/>
    </location>
    <ligand>
        <name>Zn(2+)</name>
        <dbReference type="ChEBI" id="CHEBI:29105"/>
        <note>catalytic</note>
    </ligand>
</feature>
<keyword evidence="10 14" id="KW-1133">Transmembrane helix</keyword>
<evidence type="ECO:0000256" key="14">
    <source>
        <dbReference type="PIRNR" id="PIRNR006404"/>
    </source>
</evidence>
<keyword evidence="9 14" id="KW-0862">Zinc</keyword>
<comment type="cofactor">
    <cofactor evidence="14 16">
        <name>Zn(2+)</name>
        <dbReference type="ChEBI" id="CHEBI:29105"/>
    </cofactor>
    <text evidence="14 16">Binds 1 zinc ion per subunit.</text>
</comment>
<dbReference type="AlphaFoldDB" id="A0A1H5IZG7"/>
<name>A0A1H5IZG7_9MICC</name>
<evidence type="ECO:0000256" key="8">
    <source>
        <dbReference type="ARBA" id="ARBA00022801"/>
    </source>
</evidence>
<dbReference type="CDD" id="cd06164">
    <property type="entry name" value="S2P-M50_SpoIVFB_CBS"/>
    <property type="match status" value="1"/>
</dbReference>
<keyword evidence="4 14" id="KW-0645">Protease</keyword>
<organism evidence="18 19">
    <name type="scientific">Arthrobacter alpinus</name>
    <dbReference type="NCBI Taxonomy" id="656366"/>
    <lineage>
        <taxon>Bacteria</taxon>
        <taxon>Bacillati</taxon>
        <taxon>Actinomycetota</taxon>
        <taxon>Actinomycetes</taxon>
        <taxon>Micrococcales</taxon>
        <taxon>Micrococcaceae</taxon>
        <taxon>Arthrobacter</taxon>
    </lineage>
</organism>
<evidence type="ECO:0000256" key="6">
    <source>
        <dbReference type="ARBA" id="ARBA00022723"/>
    </source>
</evidence>
<dbReference type="GO" id="GO:0006508">
    <property type="term" value="P:proteolysis"/>
    <property type="evidence" value="ECO:0007669"/>
    <property type="project" value="UniProtKB-KW"/>
</dbReference>
<feature type="domain" description="Peptidase M50" evidence="17">
    <location>
        <begin position="157"/>
        <end position="210"/>
    </location>
</feature>
<keyword evidence="12" id="KW-0129">CBS domain</keyword>
<feature type="transmembrane region" description="Helical" evidence="14">
    <location>
        <begin position="231"/>
        <end position="252"/>
    </location>
</feature>
<dbReference type="PIRSF" id="PIRSF006404">
    <property type="entry name" value="UCP006404_Pept_M50_CBS"/>
    <property type="match status" value="1"/>
</dbReference>
<feature type="binding site" evidence="16">
    <location>
        <position position="180"/>
    </location>
    <ligand>
        <name>Zn(2+)</name>
        <dbReference type="ChEBI" id="CHEBI:29105"/>
        <note>catalytic</note>
    </ligand>
</feature>
<evidence type="ECO:0000256" key="15">
    <source>
        <dbReference type="PIRSR" id="PIRSR006404-1"/>
    </source>
</evidence>
<dbReference type="InterPro" id="IPR016483">
    <property type="entry name" value="UCP006404_Pept_M50_CBS"/>
</dbReference>
<evidence type="ECO:0000256" key="11">
    <source>
        <dbReference type="ARBA" id="ARBA00023049"/>
    </source>
</evidence>
<dbReference type="GO" id="GO:0005886">
    <property type="term" value="C:plasma membrane"/>
    <property type="evidence" value="ECO:0007669"/>
    <property type="project" value="UniProtKB-SubCell"/>
</dbReference>
<evidence type="ECO:0000256" key="16">
    <source>
        <dbReference type="PIRSR" id="PIRSR006404-2"/>
    </source>
</evidence>
<protein>
    <recommendedName>
        <fullName evidence="14">Zinc metalloprotease</fullName>
    </recommendedName>
</protein>
<evidence type="ECO:0000256" key="10">
    <source>
        <dbReference type="ARBA" id="ARBA00022989"/>
    </source>
</evidence>
<feature type="transmembrane region" description="Helical" evidence="14">
    <location>
        <begin position="21"/>
        <end position="43"/>
    </location>
</feature>
<evidence type="ECO:0000313" key="19">
    <source>
        <dbReference type="Proteomes" id="UP000182725"/>
    </source>
</evidence>
<keyword evidence="8 14" id="KW-0378">Hydrolase</keyword>
<evidence type="ECO:0000259" key="17">
    <source>
        <dbReference type="Pfam" id="PF02163"/>
    </source>
</evidence>
<feature type="transmembrane region" description="Helical" evidence="14">
    <location>
        <begin position="205"/>
        <end position="225"/>
    </location>
</feature>
<reference evidence="18 19" key="1">
    <citation type="submission" date="2016-10" db="EMBL/GenBank/DDBJ databases">
        <authorList>
            <person name="de Groot N.N."/>
        </authorList>
    </citation>
    <scope>NUCLEOTIDE SEQUENCE [LARGE SCALE GENOMIC DNA]</scope>
    <source>
        <strain evidence="18 19">DSM 22274</strain>
    </source>
</reference>
<evidence type="ECO:0000256" key="7">
    <source>
        <dbReference type="ARBA" id="ARBA00022737"/>
    </source>
</evidence>
<feature type="domain" description="Peptidase M50" evidence="17">
    <location>
        <begin position="64"/>
        <end position="137"/>
    </location>
</feature>
<proteinExistence type="inferred from homology"/>
<gene>
    <name evidence="18" type="ORF">SAMN04489740_1457</name>
</gene>
<evidence type="ECO:0000313" key="18">
    <source>
        <dbReference type="EMBL" id="SEE45635.1"/>
    </source>
</evidence>
<evidence type="ECO:0000256" key="9">
    <source>
        <dbReference type="ARBA" id="ARBA00022833"/>
    </source>
</evidence>
<feature type="transmembrane region" description="Helical" evidence="14">
    <location>
        <begin position="114"/>
        <end position="135"/>
    </location>
</feature>
<evidence type="ECO:0000256" key="3">
    <source>
        <dbReference type="ARBA" id="ARBA00022475"/>
    </source>
</evidence>
<keyword evidence="5 14" id="KW-0812">Transmembrane</keyword>
<evidence type="ECO:0000256" key="13">
    <source>
        <dbReference type="ARBA" id="ARBA00023136"/>
    </source>
</evidence>
<feature type="transmembrane region" description="Helical" evidence="14">
    <location>
        <begin position="55"/>
        <end position="75"/>
    </location>
</feature>
<feature type="active site" evidence="15">
    <location>
        <position position="76"/>
    </location>
</feature>
<dbReference type="GO" id="GO:0046872">
    <property type="term" value="F:metal ion binding"/>
    <property type="evidence" value="ECO:0007669"/>
    <property type="project" value="UniProtKB-UniRule"/>
</dbReference>
<comment type="similarity">
    <text evidence="2 14">Belongs to the peptidase M50B family.</text>
</comment>
<evidence type="ECO:0000256" key="5">
    <source>
        <dbReference type="ARBA" id="ARBA00022692"/>
    </source>
</evidence>
<feature type="binding site" evidence="16">
    <location>
        <position position="79"/>
    </location>
    <ligand>
        <name>Zn(2+)</name>
        <dbReference type="ChEBI" id="CHEBI:29105"/>
        <note>catalytic</note>
    </ligand>
</feature>
<sequence length="390" mass="40491">MSGPAQGAKTRREGLVLGSVRGTPIILANSWFLIATVTVLIFGPQLQNIYPTLGAGAYAVAFAYALLLLFSVLMHELAHAVAAKMFGWTTHKIVLNLWGGHTEFDFSKATPGKALVVAFAGPIANFVLAGLGWLVTLGLPNSEAGPVSLGMAIAMLLANIFIWANLLIGFFNVLPGLPLDGGRLVESIVWKSTGSQEKGTVAAGWAGRVIVIIILAVALGGPYLTGSTPDFTTSFIVILLAGFLWMGATASIKGAGIRLRLPEISAGTLATPAVSASSACTVAQLWTLRGEYPNEPIVLFGPDGRPAAVVDEYALAHVPPESAASTAATAVARQLSQGAYVPDVAAGAELVQYLSQLPDSEYAVINLEGKITGLLSQAKVVAAITGKPLH</sequence>
<dbReference type="EMBL" id="FNTV01000001">
    <property type="protein sequence ID" value="SEE45635.1"/>
    <property type="molecule type" value="Genomic_DNA"/>
</dbReference>
<keyword evidence="7" id="KW-0677">Repeat</keyword>
<dbReference type="InterPro" id="IPR008915">
    <property type="entry name" value="Peptidase_M50"/>
</dbReference>
<evidence type="ECO:0000256" key="12">
    <source>
        <dbReference type="ARBA" id="ARBA00023122"/>
    </source>
</evidence>
<feature type="transmembrane region" description="Helical" evidence="14">
    <location>
        <begin position="147"/>
        <end position="174"/>
    </location>
</feature>
<keyword evidence="13 14" id="KW-0472">Membrane</keyword>
<accession>A0A1H5IZG7</accession>
<comment type="subcellular location">
    <subcellularLocation>
        <location evidence="1 14">Cell membrane</location>
        <topology evidence="1 14">Multi-pass membrane protein</topology>
    </subcellularLocation>
</comment>
<evidence type="ECO:0000256" key="4">
    <source>
        <dbReference type="ARBA" id="ARBA00022670"/>
    </source>
</evidence>
<keyword evidence="3 14" id="KW-1003">Cell membrane</keyword>
<dbReference type="GO" id="GO:0008237">
    <property type="term" value="F:metallopeptidase activity"/>
    <property type="evidence" value="ECO:0007669"/>
    <property type="project" value="UniProtKB-UniRule"/>
</dbReference>
<evidence type="ECO:0000256" key="2">
    <source>
        <dbReference type="ARBA" id="ARBA00007931"/>
    </source>
</evidence>
<dbReference type="PANTHER" id="PTHR39188:SF3">
    <property type="entry name" value="STAGE IV SPORULATION PROTEIN FB"/>
    <property type="match status" value="1"/>
</dbReference>